<dbReference type="NCBIfam" id="NF005559">
    <property type="entry name" value="PRK07231.1"/>
    <property type="match status" value="1"/>
</dbReference>
<organism evidence="2 3">
    <name type="scientific">Rhodococcus ruber</name>
    <dbReference type="NCBI Taxonomy" id="1830"/>
    <lineage>
        <taxon>Bacteria</taxon>
        <taxon>Bacillati</taxon>
        <taxon>Actinomycetota</taxon>
        <taxon>Actinomycetes</taxon>
        <taxon>Mycobacteriales</taxon>
        <taxon>Nocardiaceae</taxon>
        <taxon>Rhodococcus</taxon>
    </lineage>
</organism>
<accession>A0ABT4M7I7</accession>
<dbReference type="Gene3D" id="3.40.50.720">
    <property type="entry name" value="NAD(P)-binding Rossmann-like Domain"/>
    <property type="match status" value="1"/>
</dbReference>
<dbReference type="Pfam" id="PF13561">
    <property type="entry name" value="adh_short_C2"/>
    <property type="match status" value="1"/>
</dbReference>
<keyword evidence="3" id="KW-1185">Reference proteome</keyword>
<dbReference type="SUPFAM" id="SSF51735">
    <property type="entry name" value="NAD(P)-binding Rossmann-fold domains"/>
    <property type="match status" value="1"/>
</dbReference>
<dbReference type="EMBL" id="JAPWIJ010000001">
    <property type="protein sequence ID" value="MCZ4516908.1"/>
    <property type="molecule type" value="Genomic_DNA"/>
</dbReference>
<reference evidence="2" key="1">
    <citation type="submission" date="2022-12" db="EMBL/GenBank/DDBJ databases">
        <authorList>
            <person name="Krivoruchko A.V."/>
            <person name="Elkin A."/>
        </authorList>
    </citation>
    <scope>NUCLEOTIDE SEQUENCE</scope>
    <source>
        <strain evidence="2">IEGM 1391</strain>
    </source>
</reference>
<dbReference type="PRINTS" id="PR00080">
    <property type="entry name" value="SDRFAMILY"/>
</dbReference>
<gene>
    <name evidence="2" type="ORF">O4220_00160</name>
</gene>
<dbReference type="PRINTS" id="PR00081">
    <property type="entry name" value="GDHRDH"/>
</dbReference>
<comment type="caution">
    <text evidence="2">The sequence shown here is derived from an EMBL/GenBank/DDBJ whole genome shotgun (WGS) entry which is preliminary data.</text>
</comment>
<dbReference type="RefSeq" id="WP_269601549.1">
    <property type="nucleotide sequence ID" value="NZ_JAPWIJ010000001.1"/>
</dbReference>
<evidence type="ECO:0000313" key="3">
    <source>
        <dbReference type="Proteomes" id="UP001081071"/>
    </source>
</evidence>
<name>A0ABT4M7I7_9NOCA</name>
<protein>
    <submittedName>
        <fullName evidence="2">SDR family NAD(P)-dependent oxidoreductase</fullName>
    </submittedName>
</protein>
<evidence type="ECO:0000256" key="1">
    <source>
        <dbReference type="ARBA" id="ARBA00006484"/>
    </source>
</evidence>
<dbReference type="CDD" id="cd05233">
    <property type="entry name" value="SDR_c"/>
    <property type="match status" value="1"/>
</dbReference>
<dbReference type="PANTHER" id="PTHR42760:SF122">
    <property type="entry name" value="NAD(P)-BINDING PROTEIN"/>
    <property type="match status" value="1"/>
</dbReference>
<dbReference type="InterPro" id="IPR036291">
    <property type="entry name" value="NAD(P)-bd_dom_sf"/>
</dbReference>
<evidence type="ECO:0000313" key="2">
    <source>
        <dbReference type="EMBL" id="MCZ4516908.1"/>
    </source>
</evidence>
<dbReference type="Proteomes" id="UP001081071">
    <property type="component" value="Unassembled WGS sequence"/>
</dbReference>
<sequence length="270" mass="28236">MNELENKIAVVVGAGCIGTGLGNGRATAITFAREGATVICADIDTESATATAEMIRGEGNDASVLTLDITDESHVADAVRTILHQHGRIDVLDNNVGIAAVGGVTDVDPADWERVFKVNLDGAFNTMRHVIPAMVANGSGSIVNISSVASIRWSGVAYAGYYASKAALNHLSRTTAAEFADRGVRVNAVLPGLIKTPMVESVAGITDAYSSTDIEQMWSKRDSQVPMGRMGEAWDVAHAALFLVSDRAKYITGAELVVDGGISLGMGRAS</sequence>
<comment type="similarity">
    <text evidence="1">Belongs to the short-chain dehydrogenases/reductases (SDR) family.</text>
</comment>
<dbReference type="PANTHER" id="PTHR42760">
    <property type="entry name" value="SHORT-CHAIN DEHYDROGENASES/REDUCTASES FAMILY MEMBER"/>
    <property type="match status" value="1"/>
</dbReference>
<dbReference type="InterPro" id="IPR002347">
    <property type="entry name" value="SDR_fam"/>
</dbReference>
<proteinExistence type="inferred from homology"/>